<dbReference type="AlphaFoldDB" id="A0A3M0M7N9"/>
<comment type="caution">
    <text evidence="2">The sequence shown here is derived from an EMBL/GenBank/DDBJ whole genome shotgun (WGS) entry which is preliminary data.</text>
</comment>
<accession>A0A3M0M7N9</accession>
<reference evidence="2 3" key="1">
    <citation type="submission" date="2018-07" db="EMBL/GenBank/DDBJ databases">
        <authorList>
            <person name="Zhang Y."/>
            <person name="Wang L."/>
            <person name="Ma S."/>
        </authorList>
    </citation>
    <scope>NUCLEOTIDE SEQUENCE [LARGE SCALE GENOMIC DNA]</scope>
    <source>
        <strain evidence="2 3">4-2</strain>
    </source>
</reference>
<name>A0A3M0M7N9_9RHOB</name>
<feature type="region of interest" description="Disordered" evidence="1">
    <location>
        <begin position="1"/>
        <end position="40"/>
    </location>
</feature>
<sequence>MKSPRLDWPYDGSPQKSDQKPESGTWRRSDGSTVKMSEMNPYHRAAAIKKAEKAGDDALAEALRASGPLPD</sequence>
<proteinExistence type="predicted"/>
<gene>
    <name evidence="2" type="ORF">C9E81_15645</name>
</gene>
<dbReference type="Proteomes" id="UP000273516">
    <property type="component" value="Unassembled WGS sequence"/>
</dbReference>
<dbReference type="OrthoDB" id="7779019at2"/>
<dbReference type="RefSeq" id="WP_122113290.1">
    <property type="nucleotide sequence ID" value="NZ_QOKZ01000006.1"/>
</dbReference>
<feature type="compositionally biased region" description="Basic and acidic residues" evidence="1">
    <location>
        <begin position="17"/>
        <end position="30"/>
    </location>
</feature>
<evidence type="ECO:0000313" key="2">
    <source>
        <dbReference type="EMBL" id="RMC33736.1"/>
    </source>
</evidence>
<evidence type="ECO:0000256" key="1">
    <source>
        <dbReference type="SAM" id="MobiDB-lite"/>
    </source>
</evidence>
<protein>
    <submittedName>
        <fullName evidence="2">Uncharacterized protein</fullName>
    </submittedName>
</protein>
<organism evidence="2 3">
    <name type="scientific">Paracoccus alkanivorans</name>
    <dbReference type="NCBI Taxonomy" id="2116655"/>
    <lineage>
        <taxon>Bacteria</taxon>
        <taxon>Pseudomonadati</taxon>
        <taxon>Pseudomonadota</taxon>
        <taxon>Alphaproteobacteria</taxon>
        <taxon>Rhodobacterales</taxon>
        <taxon>Paracoccaceae</taxon>
        <taxon>Paracoccus</taxon>
    </lineage>
</organism>
<dbReference type="EMBL" id="QOKZ01000006">
    <property type="protein sequence ID" value="RMC33736.1"/>
    <property type="molecule type" value="Genomic_DNA"/>
</dbReference>
<evidence type="ECO:0000313" key="3">
    <source>
        <dbReference type="Proteomes" id="UP000273516"/>
    </source>
</evidence>
<keyword evidence="3" id="KW-1185">Reference proteome</keyword>